<name>A0A6C0F5S3_9ZZZZ</name>
<sequence length="206" mass="22812">MSSILYYSNFCEHSKKLLQLLSKTQVSKDIHFICIDKRVKGTDGKTYIVLENGKNIIMPENVTKVPALLLMTQNYRVVYGEGIYDYFKPKQEVLTKQATYNNIEPMAFSFGGGGGGFGLGGIVSDNYSFLDMDADSLTAKGDGGLRQMHSYVTLDYIDKINTPTDETDFKSAKMPEGSTIENLQRQREQEISNLQQGSGGGGGRAF</sequence>
<accession>A0A6C0F5S3</accession>
<protein>
    <submittedName>
        <fullName evidence="1">Uncharacterized protein</fullName>
    </submittedName>
</protein>
<evidence type="ECO:0000313" key="1">
    <source>
        <dbReference type="EMBL" id="QHT36211.1"/>
    </source>
</evidence>
<dbReference type="EMBL" id="MN739032">
    <property type="protein sequence ID" value="QHT36211.1"/>
    <property type="molecule type" value="Genomic_DNA"/>
</dbReference>
<dbReference type="AlphaFoldDB" id="A0A6C0F5S3"/>
<organism evidence="1">
    <name type="scientific">viral metagenome</name>
    <dbReference type="NCBI Taxonomy" id="1070528"/>
    <lineage>
        <taxon>unclassified sequences</taxon>
        <taxon>metagenomes</taxon>
        <taxon>organismal metagenomes</taxon>
    </lineage>
</organism>
<proteinExistence type="predicted"/>
<reference evidence="1" key="1">
    <citation type="journal article" date="2020" name="Nature">
        <title>Giant virus diversity and host interactions through global metagenomics.</title>
        <authorList>
            <person name="Schulz F."/>
            <person name="Roux S."/>
            <person name="Paez-Espino D."/>
            <person name="Jungbluth S."/>
            <person name="Walsh D.A."/>
            <person name="Denef V.J."/>
            <person name="McMahon K.D."/>
            <person name="Konstantinidis K.T."/>
            <person name="Eloe-Fadrosh E.A."/>
            <person name="Kyrpides N.C."/>
            <person name="Woyke T."/>
        </authorList>
    </citation>
    <scope>NUCLEOTIDE SEQUENCE</scope>
    <source>
        <strain evidence="1">GVMAG-M-3300009182-46</strain>
    </source>
</reference>